<organism evidence="4 5">
    <name type="scientific">Ceraceosorus bombacis</name>
    <dbReference type="NCBI Taxonomy" id="401625"/>
    <lineage>
        <taxon>Eukaryota</taxon>
        <taxon>Fungi</taxon>
        <taxon>Dikarya</taxon>
        <taxon>Basidiomycota</taxon>
        <taxon>Ustilaginomycotina</taxon>
        <taxon>Exobasidiomycetes</taxon>
        <taxon>Ceraceosorales</taxon>
        <taxon>Ceraceosoraceae</taxon>
        <taxon>Ceraceosorus</taxon>
    </lineage>
</organism>
<protein>
    <submittedName>
        <fullName evidence="4">Choline dehydrogenase</fullName>
    </submittedName>
</protein>
<sequence>MEIFEQDSFDHYLDRSYEDDDPNGFWWPWSVQDKSKITDEQLIDFMKKESFTLYHPVGSARMGSDEASVVDLQLRVRGVNGLRASHAAGRQTT</sequence>
<evidence type="ECO:0000256" key="2">
    <source>
        <dbReference type="ARBA" id="ARBA00010790"/>
    </source>
</evidence>
<dbReference type="STRING" id="401625.A0A0P1B902"/>
<proteinExistence type="inferred from homology"/>
<reference evidence="4 5" key="1">
    <citation type="submission" date="2014-09" db="EMBL/GenBank/DDBJ databases">
        <authorList>
            <person name="Magalhaes I.L.F."/>
            <person name="Oliveira U."/>
            <person name="Santos F.R."/>
            <person name="Vidigal T.H.D.A."/>
            <person name="Brescovit A.D."/>
            <person name="Santos A.J."/>
        </authorList>
    </citation>
    <scope>NUCLEOTIDE SEQUENCE [LARGE SCALE GENOMIC DNA]</scope>
</reference>
<dbReference type="OrthoDB" id="269227at2759"/>
<dbReference type="AlphaFoldDB" id="A0A0P1B902"/>
<comment type="cofactor">
    <cofactor evidence="1">
        <name>FAD</name>
        <dbReference type="ChEBI" id="CHEBI:57692"/>
    </cofactor>
</comment>
<dbReference type="GO" id="GO:0050660">
    <property type="term" value="F:flavin adenine dinucleotide binding"/>
    <property type="evidence" value="ECO:0007669"/>
    <property type="project" value="InterPro"/>
</dbReference>
<evidence type="ECO:0000256" key="1">
    <source>
        <dbReference type="ARBA" id="ARBA00001974"/>
    </source>
</evidence>
<dbReference type="Gene3D" id="3.50.50.60">
    <property type="entry name" value="FAD/NAD(P)-binding domain"/>
    <property type="match status" value="1"/>
</dbReference>
<name>A0A0P1B902_9BASI</name>
<dbReference type="Pfam" id="PF05199">
    <property type="entry name" value="GMC_oxred_C"/>
    <property type="match status" value="1"/>
</dbReference>
<evidence type="ECO:0000259" key="3">
    <source>
        <dbReference type="Pfam" id="PF05199"/>
    </source>
</evidence>
<dbReference type="InterPro" id="IPR036188">
    <property type="entry name" value="FAD/NAD-bd_sf"/>
</dbReference>
<dbReference type="PANTHER" id="PTHR11552:SF147">
    <property type="entry name" value="CHOLINE DEHYDROGENASE, MITOCHONDRIAL"/>
    <property type="match status" value="1"/>
</dbReference>
<dbReference type="Proteomes" id="UP000054845">
    <property type="component" value="Unassembled WGS sequence"/>
</dbReference>
<dbReference type="InterPro" id="IPR007867">
    <property type="entry name" value="GMC_OxRtase_C"/>
</dbReference>
<dbReference type="PANTHER" id="PTHR11552">
    <property type="entry name" value="GLUCOSE-METHANOL-CHOLINE GMC OXIDOREDUCTASE"/>
    <property type="match status" value="1"/>
</dbReference>
<feature type="domain" description="Glucose-methanol-choline oxidoreductase C-terminal" evidence="3">
    <location>
        <begin position="28"/>
        <end position="83"/>
    </location>
</feature>
<accession>A0A0P1B902</accession>
<comment type="similarity">
    <text evidence="2">Belongs to the GMC oxidoreductase family.</text>
</comment>
<dbReference type="Gene3D" id="3.30.560.10">
    <property type="entry name" value="Glucose Oxidase, domain 3"/>
    <property type="match status" value="1"/>
</dbReference>
<evidence type="ECO:0000313" key="5">
    <source>
        <dbReference type="Proteomes" id="UP000054845"/>
    </source>
</evidence>
<keyword evidence="5" id="KW-1185">Reference proteome</keyword>
<dbReference type="InterPro" id="IPR012132">
    <property type="entry name" value="GMC_OxRdtase"/>
</dbReference>
<dbReference type="GO" id="GO:0016614">
    <property type="term" value="F:oxidoreductase activity, acting on CH-OH group of donors"/>
    <property type="evidence" value="ECO:0007669"/>
    <property type="project" value="InterPro"/>
</dbReference>
<evidence type="ECO:0000313" key="4">
    <source>
        <dbReference type="EMBL" id="CEH12012.1"/>
    </source>
</evidence>
<dbReference type="EMBL" id="CCYA01000103">
    <property type="protein sequence ID" value="CEH12012.1"/>
    <property type="molecule type" value="Genomic_DNA"/>
</dbReference>